<proteinExistence type="predicted"/>
<dbReference type="RefSeq" id="WP_085211018.1">
    <property type="nucleotide sequence ID" value="NZ_FXAM01000001.1"/>
</dbReference>
<dbReference type="EMBL" id="FXAM01000001">
    <property type="protein sequence ID" value="SMF94004.1"/>
    <property type="molecule type" value="Genomic_DNA"/>
</dbReference>
<organism evidence="2 3">
    <name type="scientific">Methylomagnum ishizawai</name>
    <dbReference type="NCBI Taxonomy" id="1760988"/>
    <lineage>
        <taxon>Bacteria</taxon>
        <taxon>Pseudomonadati</taxon>
        <taxon>Pseudomonadota</taxon>
        <taxon>Gammaproteobacteria</taxon>
        <taxon>Methylococcales</taxon>
        <taxon>Methylococcaceae</taxon>
        <taxon>Methylomagnum</taxon>
    </lineage>
</organism>
<keyword evidence="3" id="KW-1185">Reference proteome</keyword>
<dbReference type="PROSITE" id="PS51257">
    <property type="entry name" value="PROKAR_LIPOPROTEIN"/>
    <property type="match status" value="1"/>
</dbReference>
<evidence type="ECO:0000313" key="3">
    <source>
        <dbReference type="Proteomes" id="UP000192923"/>
    </source>
</evidence>
<reference evidence="2 3" key="1">
    <citation type="submission" date="2016-12" db="EMBL/GenBank/DDBJ databases">
        <authorList>
            <person name="Song W.-J."/>
            <person name="Kurnit D.M."/>
        </authorList>
    </citation>
    <scope>NUCLEOTIDE SEQUENCE [LARGE SCALE GENOMIC DNA]</scope>
    <source>
        <strain evidence="2 3">175</strain>
    </source>
</reference>
<evidence type="ECO:0008006" key="4">
    <source>
        <dbReference type="Google" id="ProtNLM"/>
    </source>
</evidence>
<dbReference type="AlphaFoldDB" id="A0A1Y6D0S8"/>
<dbReference type="STRING" id="1760988.SAMN02949497_1306"/>
<dbReference type="OrthoDB" id="5564270at2"/>
<dbReference type="InterPro" id="IPR021747">
    <property type="entry name" value="DUF3313"/>
</dbReference>
<dbReference type="Proteomes" id="UP000192923">
    <property type="component" value="Unassembled WGS sequence"/>
</dbReference>
<evidence type="ECO:0000313" key="2">
    <source>
        <dbReference type="EMBL" id="SMF94004.1"/>
    </source>
</evidence>
<protein>
    <recommendedName>
        <fullName evidence="4">DUF3313 domain-containing protein</fullName>
    </recommendedName>
</protein>
<keyword evidence="1" id="KW-0732">Signal</keyword>
<dbReference type="Pfam" id="PF11769">
    <property type="entry name" value="DUF3313"/>
    <property type="match status" value="1"/>
</dbReference>
<feature type="chain" id="PRO_5012441526" description="DUF3313 domain-containing protein" evidence="1">
    <location>
        <begin position="22"/>
        <end position="257"/>
    </location>
</feature>
<evidence type="ECO:0000256" key="1">
    <source>
        <dbReference type="SAM" id="SignalP"/>
    </source>
</evidence>
<name>A0A1Y6D0S8_9GAMM</name>
<accession>A0A1Y6D0S8</accession>
<gene>
    <name evidence="2" type="ORF">SAMN02949497_1306</name>
</gene>
<sequence>MKHPVRLPGLSILCIALAACASVRDGANAVKAQAVAPAPDQGFIWQPEQASHRNDLPFQKVWIKPGFDKGGYGELVVAPVNTQYMMEMDWLHKASSASWIGDVKKDIAELAVYFHDRLVKAFKEDPNHRFMVLENPADHKRPALRLELALIEIDPSTPVLHALSWAGPIGTGSAMGAVNQRRAAFEGRLRDLQTGEVVATFADRDMADVGPLDLTRLTWYGPAKGIMDRWARQFVQIANKKPGEAVTDPVPYTLRPF</sequence>
<feature type="signal peptide" evidence="1">
    <location>
        <begin position="1"/>
        <end position="21"/>
    </location>
</feature>